<dbReference type="CDD" id="cd02553">
    <property type="entry name" value="PseudoU_synth_RsuA"/>
    <property type="match status" value="1"/>
</dbReference>
<dbReference type="CDD" id="cd00165">
    <property type="entry name" value="S4"/>
    <property type="match status" value="1"/>
</dbReference>
<dbReference type="SMART" id="SM00363">
    <property type="entry name" value="S4"/>
    <property type="match status" value="1"/>
</dbReference>
<keyword evidence="8" id="KW-1185">Reference proteome</keyword>
<dbReference type="InterPro" id="IPR020094">
    <property type="entry name" value="TruA/RsuA/RluB/E/F_N"/>
</dbReference>
<name>A0A2V3WHC7_9BACI</name>
<keyword evidence="3 5" id="KW-0413">Isomerase</keyword>
<reference evidence="7 8" key="1">
    <citation type="submission" date="2018-05" db="EMBL/GenBank/DDBJ databases">
        <title>Genomic Encyclopedia of Type Strains, Phase IV (KMG-IV): sequencing the most valuable type-strain genomes for metagenomic binning, comparative biology and taxonomic classification.</title>
        <authorList>
            <person name="Goeker M."/>
        </authorList>
    </citation>
    <scope>NUCLEOTIDE SEQUENCE [LARGE SCALE GENOMIC DNA]</scope>
    <source>
        <strain evidence="7 8">DSM 22440</strain>
    </source>
</reference>
<dbReference type="PANTHER" id="PTHR47683">
    <property type="entry name" value="PSEUDOURIDINE SYNTHASE FAMILY PROTEIN-RELATED"/>
    <property type="match status" value="1"/>
</dbReference>
<dbReference type="InterPro" id="IPR006145">
    <property type="entry name" value="PsdUridine_synth_RsuA/RluA"/>
</dbReference>
<gene>
    <name evidence="7" type="ORF">DES38_11452</name>
</gene>
<evidence type="ECO:0000256" key="1">
    <source>
        <dbReference type="ARBA" id="ARBA00008348"/>
    </source>
</evidence>
<dbReference type="Gene3D" id="3.30.70.580">
    <property type="entry name" value="Pseudouridine synthase I, catalytic domain, N-terminal subdomain"/>
    <property type="match status" value="1"/>
</dbReference>
<dbReference type="PROSITE" id="PS50889">
    <property type="entry name" value="S4"/>
    <property type="match status" value="1"/>
</dbReference>
<evidence type="ECO:0000256" key="3">
    <source>
        <dbReference type="ARBA" id="ARBA00023235"/>
    </source>
</evidence>
<dbReference type="InterPro" id="IPR042092">
    <property type="entry name" value="PsdUridine_s_RsuA/RluB/E/F_cat"/>
</dbReference>
<dbReference type="InterPro" id="IPR036986">
    <property type="entry name" value="S4_RNA-bd_sf"/>
</dbReference>
<dbReference type="InterPro" id="IPR000748">
    <property type="entry name" value="PsdUridine_synth_RsuA/RluB/E/F"/>
</dbReference>
<dbReference type="Gene3D" id="3.30.70.1560">
    <property type="entry name" value="Alpha-L RNA-binding motif"/>
    <property type="match status" value="1"/>
</dbReference>
<dbReference type="OrthoDB" id="9807213at2"/>
<feature type="domain" description="RNA-binding S4" evidence="6">
    <location>
        <begin position="1"/>
        <end position="59"/>
    </location>
</feature>
<dbReference type="GO" id="GO:0000455">
    <property type="term" value="P:enzyme-directed rRNA pseudouridine synthesis"/>
    <property type="evidence" value="ECO:0007669"/>
    <property type="project" value="UniProtKB-ARBA"/>
</dbReference>
<dbReference type="GO" id="GO:0005829">
    <property type="term" value="C:cytosol"/>
    <property type="evidence" value="ECO:0007669"/>
    <property type="project" value="UniProtKB-ARBA"/>
</dbReference>
<dbReference type="EC" id="5.4.99.-" evidence="5"/>
<protein>
    <recommendedName>
        <fullName evidence="5">Pseudouridine synthase</fullName>
        <ecNumber evidence="5">5.4.99.-</ecNumber>
    </recommendedName>
</protein>
<evidence type="ECO:0000256" key="2">
    <source>
        <dbReference type="ARBA" id="ARBA00022884"/>
    </source>
</evidence>
<dbReference type="SUPFAM" id="SSF55174">
    <property type="entry name" value="Alpha-L RNA-binding motif"/>
    <property type="match status" value="1"/>
</dbReference>
<keyword evidence="2 4" id="KW-0694">RNA-binding</keyword>
<dbReference type="Proteomes" id="UP000247922">
    <property type="component" value="Unassembled WGS sequence"/>
</dbReference>
<evidence type="ECO:0000313" key="8">
    <source>
        <dbReference type="Proteomes" id="UP000247922"/>
    </source>
</evidence>
<proteinExistence type="inferred from homology"/>
<organism evidence="7 8">
    <name type="scientific">Streptohalobacillus salinus</name>
    <dbReference type="NCBI Taxonomy" id="621096"/>
    <lineage>
        <taxon>Bacteria</taxon>
        <taxon>Bacillati</taxon>
        <taxon>Bacillota</taxon>
        <taxon>Bacilli</taxon>
        <taxon>Bacillales</taxon>
        <taxon>Bacillaceae</taxon>
        <taxon>Streptohalobacillus</taxon>
    </lineage>
</organism>
<dbReference type="GO" id="GO:0003723">
    <property type="term" value="F:RNA binding"/>
    <property type="evidence" value="ECO:0007669"/>
    <property type="project" value="UniProtKB-KW"/>
</dbReference>
<dbReference type="PANTHER" id="PTHR47683:SF4">
    <property type="entry name" value="PSEUDOURIDINE SYNTHASE"/>
    <property type="match status" value="1"/>
</dbReference>
<sequence length="239" mass="26900">MRIDKLIANEGYGSRKEVKHLLKSGQVLVNGEAIKQAKMHVDPERDEITVMGQVIDYQEFIYLMMNKPPGVVSATEDHRDETVIDLIDPSFQVKEPFPVGRLDKDTEGLLILTNDGKLAHQLLSPKKNVGKTYFAEIEGVVGKEDIETFNKGVSLDDGYETKPAQLTILTTDATTSAIEVVISEGKYHQVKRMFEAVGKRVTYLKRMKMGSLSLDQQLELGEYRELTKEELDYLKGLHG</sequence>
<evidence type="ECO:0000256" key="4">
    <source>
        <dbReference type="PROSITE-ProRule" id="PRU00182"/>
    </source>
</evidence>
<dbReference type="FunFam" id="3.10.290.10:FF:000003">
    <property type="entry name" value="Pseudouridine synthase"/>
    <property type="match status" value="1"/>
</dbReference>
<dbReference type="PROSITE" id="PS01149">
    <property type="entry name" value="PSI_RSU"/>
    <property type="match status" value="1"/>
</dbReference>
<dbReference type="AlphaFoldDB" id="A0A2V3WHC7"/>
<evidence type="ECO:0000256" key="5">
    <source>
        <dbReference type="RuleBase" id="RU003887"/>
    </source>
</evidence>
<dbReference type="NCBIfam" id="TIGR00093">
    <property type="entry name" value="pseudouridine synthase"/>
    <property type="match status" value="1"/>
</dbReference>
<evidence type="ECO:0000259" key="6">
    <source>
        <dbReference type="SMART" id="SM00363"/>
    </source>
</evidence>
<dbReference type="InterPro" id="IPR018496">
    <property type="entry name" value="PsdUridine_synth_RsuA/RluB_CS"/>
</dbReference>
<dbReference type="Gene3D" id="3.10.290.10">
    <property type="entry name" value="RNA-binding S4 domain"/>
    <property type="match status" value="1"/>
</dbReference>
<dbReference type="Pfam" id="PF00849">
    <property type="entry name" value="PseudoU_synth_2"/>
    <property type="match status" value="1"/>
</dbReference>
<dbReference type="InterPro" id="IPR020103">
    <property type="entry name" value="PsdUridine_synth_cat_dom_sf"/>
</dbReference>
<comment type="caution">
    <text evidence="7">The sequence shown here is derived from an EMBL/GenBank/DDBJ whole genome shotgun (WGS) entry which is preliminary data.</text>
</comment>
<dbReference type="FunFam" id="3.30.70.1560:FF:000001">
    <property type="entry name" value="Pseudouridine synthase"/>
    <property type="match status" value="1"/>
</dbReference>
<dbReference type="RefSeq" id="WP_110252005.1">
    <property type="nucleotide sequence ID" value="NZ_QJJR01000014.1"/>
</dbReference>
<dbReference type="InterPro" id="IPR002942">
    <property type="entry name" value="S4_RNA-bd"/>
</dbReference>
<accession>A0A2V3WHC7</accession>
<dbReference type="SUPFAM" id="SSF55120">
    <property type="entry name" value="Pseudouridine synthase"/>
    <property type="match status" value="1"/>
</dbReference>
<comment type="similarity">
    <text evidence="1 5">Belongs to the pseudouridine synthase RsuA family.</text>
</comment>
<dbReference type="Pfam" id="PF01479">
    <property type="entry name" value="S4"/>
    <property type="match status" value="1"/>
</dbReference>
<dbReference type="EMBL" id="QJJR01000014">
    <property type="protein sequence ID" value="PXW88189.1"/>
    <property type="molecule type" value="Genomic_DNA"/>
</dbReference>
<dbReference type="GO" id="GO:0120159">
    <property type="term" value="F:rRNA pseudouridine synthase activity"/>
    <property type="evidence" value="ECO:0007669"/>
    <property type="project" value="UniProtKB-ARBA"/>
</dbReference>
<dbReference type="InterPro" id="IPR050343">
    <property type="entry name" value="RsuA_PseudoU_synthase"/>
</dbReference>
<evidence type="ECO:0000313" key="7">
    <source>
        <dbReference type="EMBL" id="PXW88189.1"/>
    </source>
</evidence>